<evidence type="ECO:0000313" key="2">
    <source>
        <dbReference type="Proteomes" id="UP000070463"/>
    </source>
</evidence>
<keyword evidence="2" id="KW-1185">Reference proteome</keyword>
<dbReference type="AlphaFoldDB" id="A0A133UPS8"/>
<gene>
    <name evidence="1" type="ORF">AKJ37_05750</name>
</gene>
<proteinExistence type="predicted"/>
<dbReference type="EMBL" id="LHXR01000097">
    <property type="protein sequence ID" value="KXA96228.1"/>
    <property type="molecule type" value="Genomic_DNA"/>
</dbReference>
<evidence type="ECO:0000313" key="1">
    <source>
        <dbReference type="EMBL" id="KXA96228.1"/>
    </source>
</evidence>
<accession>A0A133UPS8</accession>
<protein>
    <submittedName>
        <fullName evidence="1">Uncharacterized protein</fullName>
    </submittedName>
</protein>
<sequence length="105" mass="12458">MSDWFDKEMKRLMKKFDEMFQRIMTPPRKQDLEPDEDFKTFEKKGPGFHMKVGMFNLSEGSGDSGRVFTPEFGGDEKVEVVEEDEEEPRKLALRRFKEKSKVDEE</sequence>
<dbReference type="Proteomes" id="UP000070463">
    <property type="component" value="Unassembled WGS sequence"/>
</dbReference>
<comment type="caution">
    <text evidence="1">The sequence shown here is derived from an EMBL/GenBank/DDBJ whole genome shotgun (WGS) entry which is preliminary data.</text>
</comment>
<organism evidence="1 2">
    <name type="scientific">candidate division MSBL1 archaeon SCGC-AAA259I09</name>
    <dbReference type="NCBI Taxonomy" id="1698267"/>
    <lineage>
        <taxon>Archaea</taxon>
        <taxon>Methanobacteriati</taxon>
        <taxon>Methanobacteriota</taxon>
        <taxon>candidate division MSBL1</taxon>
    </lineage>
</organism>
<reference evidence="1 2" key="1">
    <citation type="journal article" date="2016" name="Sci. Rep.">
        <title>Metabolic traits of an uncultured archaeal lineage -MSBL1- from brine pools of the Red Sea.</title>
        <authorList>
            <person name="Mwirichia R."/>
            <person name="Alam I."/>
            <person name="Rashid M."/>
            <person name="Vinu M."/>
            <person name="Ba-Alawi W."/>
            <person name="Anthony Kamau A."/>
            <person name="Kamanda Ngugi D."/>
            <person name="Goker M."/>
            <person name="Klenk H.P."/>
            <person name="Bajic V."/>
            <person name="Stingl U."/>
        </authorList>
    </citation>
    <scope>NUCLEOTIDE SEQUENCE [LARGE SCALE GENOMIC DNA]</scope>
    <source>
        <strain evidence="1">SCGC-AAA259I09</strain>
    </source>
</reference>
<name>A0A133UPS8_9EURY</name>